<evidence type="ECO:0000313" key="3">
    <source>
        <dbReference type="Proteomes" id="UP000316621"/>
    </source>
</evidence>
<dbReference type="Gramene" id="RZC48822">
    <property type="protein sequence ID" value="RZC48822"/>
    <property type="gene ID" value="C5167_017256"/>
</dbReference>
<dbReference type="Pfam" id="PF13456">
    <property type="entry name" value="RVT_3"/>
    <property type="match status" value="1"/>
</dbReference>
<dbReference type="GO" id="GO:0004523">
    <property type="term" value="F:RNA-DNA hybrid ribonuclease activity"/>
    <property type="evidence" value="ECO:0007669"/>
    <property type="project" value="InterPro"/>
</dbReference>
<dbReference type="Proteomes" id="UP000316621">
    <property type="component" value="Chromosome 2"/>
</dbReference>
<sequence length="157" mass="17989">MKFATYRDMENKLCRETRWKGYRAQNQDEMDAQAMLEALNWTKQLGYNNMQIKGKTARLTKAVKGDYNTISWTTLTRIEEIKNCIEDLQDSNKNVVVINCYKEANKAATALANTANATVTLNYSGYPPSFLFETLSSDRFLALKTISRTNDMYPNSI</sequence>
<accession>A0A4Y7IM77</accession>
<protein>
    <recommendedName>
        <fullName evidence="1">RNase H type-1 domain-containing protein</fullName>
    </recommendedName>
</protein>
<organism evidence="2 3">
    <name type="scientific">Papaver somniferum</name>
    <name type="common">Opium poppy</name>
    <dbReference type="NCBI Taxonomy" id="3469"/>
    <lineage>
        <taxon>Eukaryota</taxon>
        <taxon>Viridiplantae</taxon>
        <taxon>Streptophyta</taxon>
        <taxon>Embryophyta</taxon>
        <taxon>Tracheophyta</taxon>
        <taxon>Spermatophyta</taxon>
        <taxon>Magnoliopsida</taxon>
        <taxon>Ranunculales</taxon>
        <taxon>Papaveraceae</taxon>
        <taxon>Papaveroideae</taxon>
        <taxon>Papaver</taxon>
    </lineage>
</organism>
<dbReference type="Gene3D" id="3.30.420.10">
    <property type="entry name" value="Ribonuclease H-like superfamily/Ribonuclease H"/>
    <property type="match status" value="1"/>
</dbReference>
<dbReference type="InterPro" id="IPR002156">
    <property type="entry name" value="RNaseH_domain"/>
</dbReference>
<gene>
    <name evidence="2" type="ORF">C5167_017256</name>
</gene>
<dbReference type="InterPro" id="IPR036397">
    <property type="entry name" value="RNaseH_sf"/>
</dbReference>
<evidence type="ECO:0000313" key="2">
    <source>
        <dbReference type="EMBL" id="RZC48822.1"/>
    </source>
</evidence>
<dbReference type="InterPro" id="IPR053151">
    <property type="entry name" value="RNase_H-like"/>
</dbReference>
<reference evidence="2 3" key="1">
    <citation type="journal article" date="2018" name="Science">
        <title>The opium poppy genome and morphinan production.</title>
        <authorList>
            <person name="Guo L."/>
            <person name="Winzer T."/>
            <person name="Yang X."/>
            <person name="Li Y."/>
            <person name="Ning Z."/>
            <person name="He Z."/>
            <person name="Teodor R."/>
            <person name="Lu Y."/>
            <person name="Bowser T.A."/>
            <person name="Graham I.A."/>
            <person name="Ye K."/>
        </authorList>
    </citation>
    <scope>NUCLEOTIDE SEQUENCE [LARGE SCALE GENOMIC DNA]</scope>
    <source>
        <strain evidence="3">cv. HN1</strain>
        <tissue evidence="2">Leaves</tissue>
    </source>
</reference>
<feature type="domain" description="RNase H type-1" evidence="1">
    <location>
        <begin position="7"/>
        <end position="115"/>
    </location>
</feature>
<proteinExistence type="predicted"/>
<dbReference type="AlphaFoldDB" id="A0A4Y7IM77"/>
<dbReference type="PANTHER" id="PTHR47723">
    <property type="entry name" value="OS05G0353850 PROTEIN"/>
    <property type="match status" value="1"/>
</dbReference>
<dbReference type="EMBL" id="CM010716">
    <property type="protein sequence ID" value="RZC48822.1"/>
    <property type="molecule type" value="Genomic_DNA"/>
</dbReference>
<evidence type="ECO:0000259" key="1">
    <source>
        <dbReference type="Pfam" id="PF13456"/>
    </source>
</evidence>
<keyword evidence="3" id="KW-1185">Reference proteome</keyword>
<dbReference type="PANTHER" id="PTHR47723:SF19">
    <property type="entry name" value="POLYNUCLEOTIDYL TRANSFERASE, RIBONUCLEASE H-LIKE SUPERFAMILY PROTEIN"/>
    <property type="match status" value="1"/>
</dbReference>
<name>A0A4Y7IM77_PAPSO</name>
<dbReference type="GO" id="GO:0003676">
    <property type="term" value="F:nucleic acid binding"/>
    <property type="evidence" value="ECO:0007669"/>
    <property type="project" value="InterPro"/>
</dbReference>